<gene>
    <name evidence="2" type="ORF">D3P06_06270</name>
</gene>
<dbReference type="AlphaFoldDB" id="A0A418ZYM4"/>
<protein>
    <submittedName>
        <fullName evidence="2">Permease</fullName>
    </submittedName>
</protein>
<evidence type="ECO:0000256" key="1">
    <source>
        <dbReference type="SAM" id="MobiDB-lite"/>
    </source>
</evidence>
<dbReference type="RefSeq" id="WP_119885748.1">
    <property type="nucleotide sequence ID" value="NZ_CP067169.1"/>
</dbReference>
<accession>A0A418ZYM4</accession>
<evidence type="ECO:0000313" key="2">
    <source>
        <dbReference type="EMBL" id="RJL05621.1"/>
    </source>
</evidence>
<comment type="caution">
    <text evidence="2">The sequence shown here is derived from an EMBL/GenBank/DDBJ whole genome shotgun (WGS) entry which is preliminary data.</text>
</comment>
<organism evidence="2 3">
    <name type="scientific">Paracoccus aestuarii</name>
    <dbReference type="NCBI Taxonomy" id="453842"/>
    <lineage>
        <taxon>Bacteria</taxon>
        <taxon>Pseudomonadati</taxon>
        <taxon>Pseudomonadota</taxon>
        <taxon>Alphaproteobacteria</taxon>
        <taxon>Rhodobacterales</taxon>
        <taxon>Paracoccaceae</taxon>
        <taxon>Paracoccus</taxon>
    </lineage>
</organism>
<sequence length="135" mass="14663">MNDMEWGGVGETEGPFMAGASPPGAGLRIPDMAEGEDEIDVLRWLFWDYVKDLRGHQAELETIKAREIDPAKLKKAMETAKTVREAVQLLMAERSKVDKLRKDIAGGVGGGALDLDAARDEIGRRLACLRRAGGG</sequence>
<dbReference type="Proteomes" id="UP000285530">
    <property type="component" value="Unassembled WGS sequence"/>
</dbReference>
<feature type="region of interest" description="Disordered" evidence="1">
    <location>
        <begin position="1"/>
        <end position="23"/>
    </location>
</feature>
<evidence type="ECO:0000313" key="3">
    <source>
        <dbReference type="Proteomes" id="UP000285530"/>
    </source>
</evidence>
<name>A0A418ZYM4_9RHOB</name>
<reference evidence="2 3" key="1">
    <citation type="submission" date="2018-09" db="EMBL/GenBank/DDBJ databases">
        <title>Paracoccus onubensis nov. sp. a moderate halophilic bacterium isolated from Gruta de las Maravillas (Aracena, Spain).</title>
        <authorList>
            <person name="Jurado V."/>
            <person name="Gutierrez-Patricio S."/>
            <person name="Gonzalez-Pimentel J.L."/>
            <person name="Laiz L."/>
            <person name="Saiz-Jimenez C."/>
        </authorList>
    </citation>
    <scope>NUCLEOTIDE SEQUENCE [LARGE SCALE GENOMIC DNA]</scope>
    <source>
        <strain evidence="2 3">DSM 19484</strain>
    </source>
</reference>
<keyword evidence="3" id="KW-1185">Reference proteome</keyword>
<dbReference type="EMBL" id="QZEV01000020">
    <property type="protein sequence ID" value="RJL05621.1"/>
    <property type="molecule type" value="Genomic_DNA"/>
</dbReference>
<proteinExistence type="predicted"/>
<dbReference type="OrthoDB" id="7873197at2"/>